<accession>A0AAN6RFT4</accession>
<evidence type="ECO:0000256" key="3">
    <source>
        <dbReference type="ARBA" id="ARBA00022801"/>
    </source>
</evidence>
<dbReference type="Pfam" id="PF06441">
    <property type="entry name" value="EHN"/>
    <property type="match status" value="1"/>
</dbReference>
<dbReference type="EMBL" id="WVTA01000010">
    <property type="protein sequence ID" value="KAK3203720.1"/>
    <property type="molecule type" value="Genomic_DNA"/>
</dbReference>
<dbReference type="AlphaFoldDB" id="A0AAN6RFT4"/>
<feature type="active site" description="Proton donor" evidence="4">
    <location>
        <position position="312"/>
    </location>
</feature>
<feature type="active site" description="Nucleophile" evidence="4">
    <location>
        <position position="179"/>
    </location>
</feature>
<reference evidence="6 7" key="1">
    <citation type="submission" date="2021-02" db="EMBL/GenBank/DDBJ databases">
        <title>Genome assembly of Pseudopithomyces chartarum.</title>
        <authorList>
            <person name="Jauregui R."/>
            <person name="Singh J."/>
            <person name="Voisey C."/>
        </authorList>
    </citation>
    <scope>NUCLEOTIDE SEQUENCE [LARGE SCALE GENOMIC DNA]</scope>
    <source>
        <strain evidence="6 7">AGR01</strain>
    </source>
</reference>
<evidence type="ECO:0000256" key="4">
    <source>
        <dbReference type="PIRSR" id="PIRSR001112-1"/>
    </source>
</evidence>
<feature type="domain" description="Epoxide hydrolase N-terminal" evidence="5">
    <location>
        <begin position="6"/>
        <end position="115"/>
    </location>
</feature>
<evidence type="ECO:0000313" key="7">
    <source>
        <dbReference type="Proteomes" id="UP001280581"/>
    </source>
</evidence>
<dbReference type="SUPFAM" id="SSF53474">
    <property type="entry name" value="alpha/beta-Hydrolases"/>
    <property type="match status" value="1"/>
</dbReference>
<dbReference type="Gene3D" id="3.40.50.1820">
    <property type="entry name" value="alpha/beta hydrolase"/>
    <property type="match status" value="1"/>
</dbReference>
<sequence length="406" mass="45939">MSTPELYTVHVSDAEIEKLKRKLGDAEYPDELDADEQWRYGAPLSDVKRLAEHWRTGFDWRKAEAEINELPNYKSKITVDDFGEIDVHFVWQKSEVQGAIPLLFCHGWPGSFLEIQKLLPLLKGGDGSPAFHVVAPSLPNFGFSQRISKPGFGLTQYAQICHHLMQDLEYSKYVTQGGDWGFYITRIMGILYPDHVLASHINMIRAQPPSFVSQPALALKHALTPYSEAEEAGLKRSSWFQEEGQAYRQLQSTKPQTLAFAFASSPVALLAWIYEKLHDWTDAYPWTDDEILTWVSIYYFSTAGPSAHVRIYYEANHNPTSVVPGRERATQWVDSVKLGLAHFPKELSVVPQAWGKTLGPVVHESVSERGGHFAAWERPDVISRDLQDMFGKKGPLYEIIPGKSGY</sequence>
<evidence type="ECO:0000256" key="2">
    <source>
        <dbReference type="ARBA" id="ARBA00022797"/>
    </source>
</evidence>
<organism evidence="6 7">
    <name type="scientific">Pseudopithomyces chartarum</name>
    <dbReference type="NCBI Taxonomy" id="1892770"/>
    <lineage>
        <taxon>Eukaryota</taxon>
        <taxon>Fungi</taxon>
        <taxon>Dikarya</taxon>
        <taxon>Ascomycota</taxon>
        <taxon>Pezizomycotina</taxon>
        <taxon>Dothideomycetes</taxon>
        <taxon>Pleosporomycetidae</taxon>
        <taxon>Pleosporales</taxon>
        <taxon>Massarineae</taxon>
        <taxon>Didymosphaeriaceae</taxon>
        <taxon>Pseudopithomyces</taxon>
    </lineage>
</organism>
<dbReference type="PRINTS" id="PR00412">
    <property type="entry name" value="EPOXHYDRLASE"/>
</dbReference>
<dbReference type="InterPro" id="IPR000639">
    <property type="entry name" value="Epox_hydrolase-like"/>
</dbReference>
<name>A0AAN6RFT4_9PLEO</name>
<evidence type="ECO:0000259" key="5">
    <source>
        <dbReference type="Pfam" id="PF06441"/>
    </source>
</evidence>
<proteinExistence type="inferred from homology"/>
<dbReference type="PANTHER" id="PTHR21661:SF35">
    <property type="entry name" value="EPOXIDE HYDROLASE"/>
    <property type="match status" value="1"/>
</dbReference>
<evidence type="ECO:0000313" key="6">
    <source>
        <dbReference type="EMBL" id="KAK3203720.1"/>
    </source>
</evidence>
<keyword evidence="2" id="KW-0058">Aromatic hydrocarbons catabolism</keyword>
<dbReference type="InterPro" id="IPR016292">
    <property type="entry name" value="Epoxide_hydrolase"/>
</dbReference>
<dbReference type="InterPro" id="IPR010497">
    <property type="entry name" value="Epoxide_hydro_N"/>
</dbReference>
<feature type="active site" description="Proton acceptor" evidence="4">
    <location>
        <position position="372"/>
    </location>
</feature>
<keyword evidence="3" id="KW-0378">Hydrolase</keyword>
<gene>
    <name evidence="6" type="ORF">GRF29_106g413118</name>
</gene>
<dbReference type="Proteomes" id="UP001280581">
    <property type="component" value="Unassembled WGS sequence"/>
</dbReference>
<dbReference type="GO" id="GO:0097176">
    <property type="term" value="P:epoxide metabolic process"/>
    <property type="evidence" value="ECO:0007669"/>
    <property type="project" value="TreeGrafter"/>
</dbReference>
<protein>
    <recommendedName>
        <fullName evidence="5">Epoxide hydrolase N-terminal domain-containing protein</fullName>
    </recommendedName>
</protein>
<comment type="similarity">
    <text evidence="1">Belongs to the peptidase S33 family.</text>
</comment>
<evidence type="ECO:0000256" key="1">
    <source>
        <dbReference type="ARBA" id="ARBA00010088"/>
    </source>
</evidence>
<dbReference type="PANTHER" id="PTHR21661">
    <property type="entry name" value="EPOXIDE HYDROLASE 1-RELATED"/>
    <property type="match status" value="1"/>
</dbReference>
<dbReference type="PIRSF" id="PIRSF001112">
    <property type="entry name" value="Epoxide_hydrolase"/>
    <property type="match status" value="1"/>
</dbReference>
<keyword evidence="7" id="KW-1185">Reference proteome</keyword>
<dbReference type="GO" id="GO:0004301">
    <property type="term" value="F:epoxide hydrolase activity"/>
    <property type="evidence" value="ECO:0007669"/>
    <property type="project" value="TreeGrafter"/>
</dbReference>
<dbReference type="InterPro" id="IPR029058">
    <property type="entry name" value="AB_hydrolase_fold"/>
</dbReference>
<comment type="caution">
    <text evidence="6">The sequence shown here is derived from an EMBL/GenBank/DDBJ whole genome shotgun (WGS) entry which is preliminary data.</text>
</comment>